<evidence type="ECO:0000313" key="2">
    <source>
        <dbReference type="EMBL" id="KAK4207249.1"/>
    </source>
</evidence>
<sequence>MPDYHRGRARDRYYDDDYDNDDTYYTEPERRPAPTKHRSMSRRAKDKLEDKLEDAMEKLGLAESGSNNSNALTIITAVATMTATVDTEVKATLIAMPTAIKAAVAANAITIMARVMVITTDITTTTTTTSTAQEEDTAPRPLAITIAIASAVDAAALEAFRLRKEPGGWTSAKKTTRIATAAISAAAIGSAMDDKHPGKEKKGELGTIGSAIGGLLVNRVVNGSRKDNRRYD</sequence>
<accession>A0AAN7B1X5</accession>
<keyword evidence="3" id="KW-1185">Reference proteome</keyword>
<dbReference type="EMBL" id="MU858309">
    <property type="protein sequence ID" value="KAK4207249.1"/>
    <property type="molecule type" value="Genomic_DNA"/>
</dbReference>
<evidence type="ECO:0000313" key="3">
    <source>
        <dbReference type="Proteomes" id="UP001301769"/>
    </source>
</evidence>
<dbReference type="Proteomes" id="UP001301769">
    <property type="component" value="Unassembled WGS sequence"/>
</dbReference>
<comment type="caution">
    <text evidence="2">The sequence shown here is derived from an EMBL/GenBank/DDBJ whole genome shotgun (WGS) entry which is preliminary data.</text>
</comment>
<evidence type="ECO:0000256" key="1">
    <source>
        <dbReference type="SAM" id="MobiDB-lite"/>
    </source>
</evidence>
<reference evidence="2" key="2">
    <citation type="submission" date="2023-05" db="EMBL/GenBank/DDBJ databases">
        <authorList>
            <consortium name="Lawrence Berkeley National Laboratory"/>
            <person name="Steindorff A."/>
            <person name="Hensen N."/>
            <person name="Bonometti L."/>
            <person name="Westerberg I."/>
            <person name="Brannstrom I.O."/>
            <person name="Guillou S."/>
            <person name="Cros-Aarteil S."/>
            <person name="Calhoun S."/>
            <person name="Haridas S."/>
            <person name="Kuo A."/>
            <person name="Mondo S."/>
            <person name="Pangilinan J."/>
            <person name="Riley R."/>
            <person name="Labutti K."/>
            <person name="Andreopoulos B."/>
            <person name="Lipzen A."/>
            <person name="Chen C."/>
            <person name="Yanf M."/>
            <person name="Daum C."/>
            <person name="Ng V."/>
            <person name="Clum A."/>
            <person name="Ohm R."/>
            <person name="Martin F."/>
            <person name="Silar P."/>
            <person name="Natvig D."/>
            <person name="Lalanne C."/>
            <person name="Gautier V."/>
            <person name="Ament-Velasquez S.L."/>
            <person name="Kruys A."/>
            <person name="Hutchinson M.I."/>
            <person name="Powell A.J."/>
            <person name="Barry K."/>
            <person name="Miller A.N."/>
            <person name="Grigoriev I.V."/>
            <person name="Debuchy R."/>
            <person name="Gladieux P."/>
            <person name="Thoren M.H."/>
            <person name="Johannesson H."/>
        </authorList>
    </citation>
    <scope>NUCLEOTIDE SEQUENCE</scope>
    <source>
        <strain evidence="2">PSN293</strain>
    </source>
</reference>
<organism evidence="2 3">
    <name type="scientific">Rhypophila decipiens</name>
    <dbReference type="NCBI Taxonomy" id="261697"/>
    <lineage>
        <taxon>Eukaryota</taxon>
        <taxon>Fungi</taxon>
        <taxon>Dikarya</taxon>
        <taxon>Ascomycota</taxon>
        <taxon>Pezizomycotina</taxon>
        <taxon>Sordariomycetes</taxon>
        <taxon>Sordariomycetidae</taxon>
        <taxon>Sordariales</taxon>
        <taxon>Naviculisporaceae</taxon>
        <taxon>Rhypophila</taxon>
    </lineage>
</organism>
<dbReference type="AlphaFoldDB" id="A0AAN7B1X5"/>
<protein>
    <submittedName>
        <fullName evidence="2">Uncharacterized protein</fullName>
    </submittedName>
</protein>
<name>A0AAN7B1X5_9PEZI</name>
<feature type="compositionally biased region" description="Basic residues" evidence="1">
    <location>
        <begin position="33"/>
        <end position="45"/>
    </location>
</feature>
<feature type="compositionally biased region" description="Basic and acidic residues" evidence="1">
    <location>
        <begin position="1"/>
        <end position="15"/>
    </location>
</feature>
<reference evidence="2" key="1">
    <citation type="journal article" date="2023" name="Mol. Phylogenet. Evol.">
        <title>Genome-scale phylogeny and comparative genomics of the fungal order Sordariales.</title>
        <authorList>
            <person name="Hensen N."/>
            <person name="Bonometti L."/>
            <person name="Westerberg I."/>
            <person name="Brannstrom I.O."/>
            <person name="Guillou S."/>
            <person name="Cros-Aarteil S."/>
            <person name="Calhoun S."/>
            <person name="Haridas S."/>
            <person name="Kuo A."/>
            <person name="Mondo S."/>
            <person name="Pangilinan J."/>
            <person name="Riley R."/>
            <person name="LaButti K."/>
            <person name="Andreopoulos B."/>
            <person name="Lipzen A."/>
            <person name="Chen C."/>
            <person name="Yan M."/>
            <person name="Daum C."/>
            <person name="Ng V."/>
            <person name="Clum A."/>
            <person name="Steindorff A."/>
            <person name="Ohm R.A."/>
            <person name="Martin F."/>
            <person name="Silar P."/>
            <person name="Natvig D.O."/>
            <person name="Lalanne C."/>
            <person name="Gautier V."/>
            <person name="Ament-Velasquez S.L."/>
            <person name="Kruys A."/>
            <person name="Hutchinson M.I."/>
            <person name="Powell A.J."/>
            <person name="Barry K."/>
            <person name="Miller A.N."/>
            <person name="Grigoriev I.V."/>
            <person name="Debuchy R."/>
            <person name="Gladieux P."/>
            <person name="Hiltunen Thoren M."/>
            <person name="Johannesson H."/>
        </authorList>
    </citation>
    <scope>NUCLEOTIDE SEQUENCE</scope>
    <source>
        <strain evidence="2">PSN293</strain>
    </source>
</reference>
<gene>
    <name evidence="2" type="ORF">QBC37DRAFT_380295</name>
</gene>
<feature type="region of interest" description="Disordered" evidence="1">
    <location>
        <begin position="1"/>
        <end position="47"/>
    </location>
</feature>
<proteinExistence type="predicted"/>